<dbReference type="InterPro" id="IPR016187">
    <property type="entry name" value="CTDL_fold"/>
</dbReference>
<evidence type="ECO:0000259" key="1">
    <source>
        <dbReference type="Pfam" id="PF03781"/>
    </source>
</evidence>
<dbReference type="PANTHER" id="PTHR23150:SF19">
    <property type="entry name" value="FORMYLGLYCINE-GENERATING ENZYME"/>
    <property type="match status" value="1"/>
</dbReference>
<keyword evidence="3" id="KW-1185">Reference proteome</keyword>
<evidence type="ECO:0000313" key="3">
    <source>
        <dbReference type="Proteomes" id="UP000738376"/>
    </source>
</evidence>
<sequence>MGSPMDEKDCRDNEKPQHNVSIQSFFMGKYPITQAQWQIVSAMPKVKRDLKPEPSRFKGDNRPVEQVSWLEVIEFCTRLSIHTGRKCRLPSEAEWEYACRAGTTTAYSFGSNLTKLSNHVWYSENSRGQTHPIGQMQPNSFGLFDMHGNVWEWCADDWHDNYGGAPENGISWIKDYLNYEAPQSLKMLRGGSWFNLSNHCRSAFRYFSNARRQYDDIGFRVACSIQ</sequence>
<dbReference type="PANTHER" id="PTHR23150">
    <property type="entry name" value="SULFATASE MODIFYING FACTOR 1, 2"/>
    <property type="match status" value="1"/>
</dbReference>
<name>A0ABX1M0U5_9CYAN</name>
<dbReference type="Pfam" id="PF03781">
    <property type="entry name" value="FGE-sulfatase"/>
    <property type="match status" value="1"/>
</dbReference>
<dbReference type="InterPro" id="IPR042095">
    <property type="entry name" value="SUMF_sf"/>
</dbReference>
<dbReference type="Proteomes" id="UP000738376">
    <property type="component" value="Unassembled WGS sequence"/>
</dbReference>
<dbReference type="EMBL" id="JAAVJL010000009">
    <property type="protein sequence ID" value="NMF61251.1"/>
    <property type="molecule type" value="Genomic_DNA"/>
</dbReference>
<accession>A0ABX1M0U5</accession>
<dbReference type="SUPFAM" id="SSF56436">
    <property type="entry name" value="C-type lectin-like"/>
    <property type="match status" value="1"/>
</dbReference>
<protein>
    <submittedName>
        <fullName evidence="2">Formylglycine-generating enzyme family protein</fullName>
    </submittedName>
</protein>
<proteinExistence type="predicted"/>
<comment type="caution">
    <text evidence="2">The sequence shown here is derived from an EMBL/GenBank/DDBJ whole genome shotgun (WGS) entry which is preliminary data.</text>
</comment>
<reference evidence="2 3" key="1">
    <citation type="submission" date="2020-03" db="EMBL/GenBank/DDBJ databases">
        <title>Draft Genome Sequence of 2-Methylisoborneol Producing Pseudanabaena yagii Strain GIHE-NHR1 Isolated from North Han River in South Korea.</title>
        <authorList>
            <person name="Jeong J."/>
        </authorList>
    </citation>
    <scope>NUCLEOTIDE SEQUENCE [LARGE SCALE GENOMIC DNA]</scope>
    <source>
        <strain evidence="2 3">GIHE-NHR1</strain>
    </source>
</reference>
<gene>
    <name evidence="2" type="ORF">HC246_25330</name>
</gene>
<dbReference type="InterPro" id="IPR051043">
    <property type="entry name" value="Sulfatase_Mod_Factor_Kinase"/>
</dbReference>
<dbReference type="Gene3D" id="3.90.1580.10">
    <property type="entry name" value="paralog of FGE (formylglycine-generating enzyme)"/>
    <property type="match status" value="1"/>
</dbReference>
<organism evidence="2 3">
    <name type="scientific">Pseudanabaena yagii GIHE-NHR1</name>
    <dbReference type="NCBI Taxonomy" id="2722753"/>
    <lineage>
        <taxon>Bacteria</taxon>
        <taxon>Bacillati</taxon>
        <taxon>Cyanobacteriota</taxon>
        <taxon>Cyanophyceae</taxon>
        <taxon>Pseudanabaenales</taxon>
        <taxon>Pseudanabaenaceae</taxon>
        <taxon>Pseudanabaena</taxon>
        <taxon>Pseudanabaena yagii</taxon>
    </lineage>
</organism>
<evidence type="ECO:0000313" key="2">
    <source>
        <dbReference type="EMBL" id="NMF61251.1"/>
    </source>
</evidence>
<dbReference type="InterPro" id="IPR005532">
    <property type="entry name" value="SUMF_dom"/>
</dbReference>
<feature type="domain" description="Sulfatase-modifying factor enzyme-like" evidence="1">
    <location>
        <begin position="1"/>
        <end position="222"/>
    </location>
</feature>